<evidence type="ECO:0000256" key="3">
    <source>
        <dbReference type="ARBA" id="ARBA00022692"/>
    </source>
</evidence>
<dbReference type="GO" id="GO:0005886">
    <property type="term" value="C:plasma membrane"/>
    <property type="evidence" value="ECO:0007669"/>
    <property type="project" value="UniProtKB-SubCell"/>
</dbReference>
<feature type="transmembrane region" description="Helical" evidence="6">
    <location>
        <begin position="120"/>
        <end position="143"/>
    </location>
</feature>
<dbReference type="RefSeq" id="WP_002573257.1">
    <property type="nucleotide sequence ID" value="NZ_CAUHGS010000014.1"/>
</dbReference>
<feature type="transmembrane region" description="Helical" evidence="6">
    <location>
        <begin position="88"/>
        <end position="108"/>
    </location>
</feature>
<dbReference type="CDD" id="cd06579">
    <property type="entry name" value="TM_PBP1_transp_AraH_like"/>
    <property type="match status" value="1"/>
</dbReference>
<comment type="caution">
    <text evidence="7">The sequence shown here is derived from an EMBL/GenBank/DDBJ whole genome shotgun (WGS) entry which is preliminary data.</text>
</comment>
<feature type="transmembrane region" description="Helical" evidence="6">
    <location>
        <begin position="266"/>
        <end position="285"/>
    </location>
</feature>
<feature type="transmembrane region" description="Helical" evidence="6">
    <location>
        <begin position="155"/>
        <end position="175"/>
    </location>
</feature>
<feature type="transmembrane region" description="Helical" evidence="6">
    <location>
        <begin position="7"/>
        <end position="25"/>
    </location>
</feature>
<dbReference type="InterPro" id="IPR001851">
    <property type="entry name" value="ABC_transp_permease"/>
</dbReference>
<sequence>MAKKINLHYMVLIFLIVLLAVFMGFRSPYFFTAANLCVLVDNFIMEAIMALGMTLVIISGGIDLTVAGVLPFSSIILALFMIRGVPFAAAIMLVLAAAAGIGCLTNLFRKKLNLHPMVVTMAIAAVLKGLNLTLTGGSAISNFSEGFSAWSTRRIAGMPLSWIVYILLAAVFIYFSKNKKSFQQIYFVGGNEEAARLSGIKVEGVYRNVYIISAVLAAAAGILTAMTYSSASYSYGTNADLRVITTVAIGGTSLTHGGYGSVTGTLLGTLFMAMIYNAFVMSGISTYYQDVVTGAFLIAAVLMSEGMNILKKRHS</sequence>
<dbReference type="Proteomes" id="UP000284543">
    <property type="component" value="Unassembled WGS sequence"/>
</dbReference>
<dbReference type="GO" id="GO:0022857">
    <property type="term" value="F:transmembrane transporter activity"/>
    <property type="evidence" value="ECO:0007669"/>
    <property type="project" value="InterPro"/>
</dbReference>
<keyword evidence="3 6" id="KW-0812">Transmembrane</keyword>
<keyword evidence="2" id="KW-1003">Cell membrane</keyword>
<keyword evidence="4 6" id="KW-1133">Transmembrane helix</keyword>
<evidence type="ECO:0000256" key="5">
    <source>
        <dbReference type="ARBA" id="ARBA00023136"/>
    </source>
</evidence>
<evidence type="ECO:0000256" key="2">
    <source>
        <dbReference type="ARBA" id="ARBA00022475"/>
    </source>
</evidence>
<gene>
    <name evidence="7" type="ORF">DWW02_16105</name>
</gene>
<dbReference type="AlphaFoldDB" id="A0A412Z4H2"/>
<feature type="transmembrane region" description="Helical" evidence="6">
    <location>
        <begin position="209"/>
        <end position="229"/>
    </location>
</feature>
<organism evidence="7 8">
    <name type="scientific">Enterocloster bolteae</name>
    <dbReference type="NCBI Taxonomy" id="208479"/>
    <lineage>
        <taxon>Bacteria</taxon>
        <taxon>Bacillati</taxon>
        <taxon>Bacillota</taxon>
        <taxon>Clostridia</taxon>
        <taxon>Lachnospirales</taxon>
        <taxon>Lachnospiraceae</taxon>
        <taxon>Enterocloster</taxon>
    </lineage>
</organism>
<feature type="transmembrane region" description="Helical" evidence="6">
    <location>
        <begin position="291"/>
        <end position="310"/>
    </location>
</feature>
<proteinExistence type="predicted"/>
<accession>A0A412Z4H2</accession>
<reference evidence="7 8" key="1">
    <citation type="submission" date="2018-08" db="EMBL/GenBank/DDBJ databases">
        <title>A genome reference for cultivated species of the human gut microbiota.</title>
        <authorList>
            <person name="Zou Y."/>
            <person name="Xue W."/>
            <person name="Luo G."/>
        </authorList>
    </citation>
    <scope>NUCLEOTIDE SEQUENCE [LARGE SCALE GENOMIC DNA]</scope>
    <source>
        <strain evidence="7 8">AF14-18</strain>
    </source>
</reference>
<evidence type="ECO:0000313" key="8">
    <source>
        <dbReference type="Proteomes" id="UP000284543"/>
    </source>
</evidence>
<dbReference type="EMBL" id="QRZM01000006">
    <property type="protein sequence ID" value="RGV74856.1"/>
    <property type="molecule type" value="Genomic_DNA"/>
</dbReference>
<dbReference type="Pfam" id="PF02653">
    <property type="entry name" value="BPD_transp_2"/>
    <property type="match status" value="1"/>
</dbReference>
<comment type="subcellular location">
    <subcellularLocation>
        <location evidence="1">Cell membrane</location>
        <topology evidence="1">Multi-pass membrane protein</topology>
    </subcellularLocation>
</comment>
<name>A0A412Z4H2_9FIRM</name>
<evidence type="ECO:0000256" key="4">
    <source>
        <dbReference type="ARBA" id="ARBA00022989"/>
    </source>
</evidence>
<evidence type="ECO:0000256" key="1">
    <source>
        <dbReference type="ARBA" id="ARBA00004651"/>
    </source>
</evidence>
<protein>
    <submittedName>
        <fullName evidence="7">ABC transporter permease</fullName>
    </submittedName>
</protein>
<evidence type="ECO:0000256" key="6">
    <source>
        <dbReference type="SAM" id="Phobius"/>
    </source>
</evidence>
<dbReference type="PANTHER" id="PTHR32196">
    <property type="entry name" value="ABC TRANSPORTER PERMEASE PROTEIN YPHD-RELATED-RELATED"/>
    <property type="match status" value="1"/>
</dbReference>
<keyword evidence="5 6" id="KW-0472">Membrane</keyword>
<evidence type="ECO:0000313" key="7">
    <source>
        <dbReference type="EMBL" id="RGV74856.1"/>
    </source>
</evidence>